<dbReference type="EMBL" id="FN667742">
    <property type="protein sequence ID" value="CBJ89499.1"/>
    <property type="molecule type" value="Genomic_DNA"/>
</dbReference>
<dbReference type="KEGG" id="xne:XNC1_1436"/>
<keyword evidence="2" id="KW-1185">Reference proteome</keyword>
<proteinExistence type="predicted"/>
<sequence length="22" mass="2625">MMSLADEIFQESLQINEMVMKH</sequence>
<dbReference type="Proteomes" id="UP000008075">
    <property type="component" value="Chromosome"/>
</dbReference>
<dbReference type="AlphaFoldDB" id="D3VAR3"/>
<organism evidence="1 2">
    <name type="scientific">Xenorhabdus nematophila (strain ATCC 19061 / DSM 3370 / CCUG 14189 / LMG 1036 / NCIMB 9965 / AN6)</name>
    <dbReference type="NCBI Taxonomy" id="406817"/>
    <lineage>
        <taxon>Bacteria</taxon>
        <taxon>Pseudomonadati</taxon>
        <taxon>Pseudomonadota</taxon>
        <taxon>Gammaproteobacteria</taxon>
        <taxon>Enterobacterales</taxon>
        <taxon>Morganellaceae</taxon>
        <taxon>Xenorhabdus</taxon>
    </lineage>
</organism>
<reference evidence="1 2" key="1">
    <citation type="journal article" date="2011" name="PLoS ONE">
        <title>The entomopathogenic bacterial endosymbionts xenorhabdus and photorhabdus: convergent lifestyles from divergent genomes.</title>
        <authorList>
            <person name="Chaston J.M."/>
            <person name="Suen G."/>
            <person name="Tucker S.L."/>
            <person name="Andersen A.W."/>
            <person name="Bhasin A."/>
            <person name="Bode E."/>
            <person name="Bode H.B."/>
            <person name="Brachmann A.O."/>
            <person name="Cowles C.E."/>
            <person name="Cowles K.N."/>
            <person name="Darby C."/>
            <person name="de Leon L."/>
            <person name="Drace K."/>
            <person name="Du Z."/>
            <person name="Givaudan A."/>
            <person name="Herbert Tran E.E."/>
            <person name="Jewell K.A."/>
            <person name="Knack J.J."/>
            <person name="Krasomil-Osterfeld K.C."/>
            <person name="Kukor R."/>
            <person name="Lanois A."/>
            <person name="Latreille P."/>
            <person name="Leimgruber N.K."/>
            <person name="Lipke C.M."/>
            <person name="Liu R."/>
            <person name="Lu X."/>
            <person name="Martens E.C."/>
            <person name="Marri P.R."/>
            <person name="Medigue C."/>
            <person name="Menard M.L."/>
            <person name="Miller N.M."/>
            <person name="Morales-Soto N."/>
            <person name="Norton S."/>
            <person name="Ogier J.C."/>
            <person name="Orchard S.S."/>
            <person name="Park D."/>
            <person name="Park Y."/>
            <person name="Qurollo B.A."/>
            <person name="Sugar D.R."/>
            <person name="Richards G.R."/>
            <person name="Rouy Z."/>
            <person name="Slominski B."/>
            <person name="Slominski K."/>
            <person name="Snyder H."/>
            <person name="Tjaden B.C."/>
            <person name="van der Hoeven R."/>
            <person name="Welch R.D."/>
            <person name="Wheeler C."/>
            <person name="Xiang B."/>
            <person name="Barbazuk B."/>
            <person name="Gaudriault S."/>
            <person name="Goodner B."/>
            <person name="Slater S.C."/>
            <person name="Forst S."/>
            <person name="Goldman B.S."/>
            <person name="Goodrich-Blair H."/>
        </authorList>
    </citation>
    <scope>NUCLEOTIDE SEQUENCE [LARGE SCALE GENOMIC DNA]</scope>
    <source>
        <strain evidence="2">ATCC 19061 / DSM 3370 / CCUG 14189 / LMG 1036 / NCIMB 9965 / AN6</strain>
    </source>
</reference>
<name>D3VAR3_XENNA</name>
<protein>
    <submittedName>
        <fullName evidence="1">Uncharacterized protein</fullName>
    </submittedName>
</protein>
<evidence type="ECO:0000313" key="1">
    <source>
        <dbReference type="EMBL" id="CBJ89499.1"/>
    </source>
</evidence>
<gene>
    <name evidence="1" type="ordered locus">XNC1_1436</name>
</gene>
<dbReference type="HOGENOM" id="CLU_3425036_0_0_6"/>
<evidence type="ECO:0000313" key="2">
    <source>
        <dbReference type="Proteomes" id="UP000008075"/>
    </source>
</evidence>
<accession>D3VAR3</accession>